<dbReference type="SUPFAM" id="SSF55961">
    <property type="entry name" value="Bet v1-like"/>
    <property type="match status" value="1"/>
</dbReference>
<dbReference type="Gene3D" id="3.30.530.20">
    <property type="match status" value="1"/>
</dbReference>
<dbReference type="InterPro" id="IPR024949">
    <property type="entry name" value="Bet_v_I_allergen"/>
</dbReference>
<evidence type="ECO:0000313" key="3">
    <source>
        <dbReference type="EMBL" id="KAK4477813.1"/>
    </source>
</evidence>
<dbReference type="PANTHER" id="PTHR31213">
    <property type="entry name" value="OS08G0374000 PROTEIN-RELATED"/>
    <property type="match status" value="1"/>
</dbReference>
<gene>
    <name evidence="3" type="ORF">RD792_017076</name>
</gene>
<dbReference type="PANTHER" id="PTHR31213:SF55">
    <property type="entry name" value="STRESS-INDUCED PROTEIN SAM22"/>
    <property type="match status" value="1"/>
</dbReference>
<protein>
    <recommendedName>
        <fullName evidence="2">Bet v I/Major latex protein domain-containing protein</fullName>
    </recommendedName>
</protein>
<dbReference type="InterPro" id="IPR000916">
    <property type="entry name" value="Bet_v_I/MLP"/>
</dbReference>
<dbReference type="InterPro" id="IPR023393">
    <property type="entry name" value="START-like_dom_sf"/>
</dbReference>
<evidence type="ECO:0000256" key="1">
    <source>
        <dbReference type="ARBA" id="ARBA00009744"/>
    </source>
</evidence>
<accession>A0ABR0CKZ8</accession>
<dbReference type="PRINTS" id="PR00634">
    <property type="entry name" value="BETALLERGEN"/>
</dbReference>
<dbReference type="Proteomes" id="UP001291926">
    <property type="component" value="Unassembled WGS sequence"/>
</dbReference>
<dbReference type="EMBL" id="JAYDYQ010002688">
    <property type="protein sequence ID" value="KAK4477813.1"/>
    <property type="molecule type" value="Genomic_DNA"/>
</dbReference>
<dbReference type="Pfam" id="PF00407">
    <property type="entry name" value="Bet_v_1"/>
    <property type="match status" value="1"/>
</dbReference>
<proteinExistence type="inferred from homology"/>
<comment type="similarity">
    <text evidence="1">Belongs to the BetVI family.</text>
</comment>
<reference evidence="3 4" key="1">
    <citation type="journal article" date="2023" name="bioRxiv">
        <title>Genome report: Whole genome sequence and annotation of Penstemon davidsonii.</title>
        <authorList>
            <person name="Ostevik K.L."/>
            <person name="Alabady M."/>
            <person name="Zhang M."/>
            <person name="Rausher M.D."/>
        </authorList>
    </citation>
    <scope>NUCLEOTIDE SEQUENCE [LARGE SCALE GENOMIC DNA]</scope>
    <source>
        <strain evidence="3">DNT005</strain>
        <tissue evidence="3">Whole leaf</tissue>
    </source>
</reference>
<evidence type="ECO:0000313" key="4">
    <source>
        <dbReference type="Proteomes" id="UP001291926"/>
    </source>
</evidence>
<sequence>MGVVTYEHETTSSIPQKKVFKAFVLDADNLLPKILPQAVKSVQILEGNGGVGTLKLITYGEASKYKSATHRVDEIDEANCIYKFSVVKGDVLGDVLDSISYVIKIEAAPDGGSVCKTISTYHTKEKDQHIIEEKIKEGKERTKAMFKAIEAHLHANHASYN</sequence>
<dbReference type="SMART" id="SM01037">
    <property type="entry name" value="Bet_v_1"/>
    <property type="match status" value="1"/>
</dbReference>
<comment type="caution">
    <text evidence="3">The sequence shown here is derived from an EMBL/GenBank/DDBJ whole genome shotgun (WGS) entry which is preliminary data.</text>
</comment>
<name>A0ABR0CKZ8_9LAMI</name>
<dbReference type="CDD" id="cd07816">
    <property type="entry name" value="Bet_v1-like"/>
    <property type="match status" value="1"/>
</dbReference>
<feature type="domain" description="Bet v I/Major latex protein" evidence="2">
    <location>
        <begin position="1"/>
        <end position="156"/>
    </location>
</feature>
<organism evidence="3 4">
    <name type="scientific">Penstemon davidsonii</name>
    <dbReference type="NCBI Taxonomy" id="160366"/>
    <lineage>
        <taxon>Eukaryota</taxon>
        <taxon>Viridiplantae</taxon>
        <taxon>Streptophyta</taxon>
        <taxon>Embryophyta</taxon>
        <taxon>Tracheophyta</taxon>
        <taxon>Spermatophyta</taxon>
        <taxon>Magnoliopsida</taxon>
        <taxon>eudicotyledons</taxon>
        <taxon>Gunneridae</taxon>
        <taxon>Pentapetalae</taxon>
        <taxon>asterids</taxon>
        <taxon>lamiids</taxon>
        <taxon>Lamiales</taxon>
        <taxon>Plantaginaceae</taxon>
        <taxon>Cheloneae</taxon>
        <taxon>Penstemon</taxon>
    </lineage>
</organism>
<keyword evidence="4" id="KW-1185">Reference proteome</keyword>
<dbReference type="InterPro" id="IPR050279">
    <property type="entry name" value="Plant_def-hormone_signal"/>
</dbReference>
<evidence type="ECO:0000259" key="2">
    <source>
        <dbReference type="SMART" id="SM01037"/>
    </source>
</evidence>